<dbReference type="EMBL" id="UYSG01011014">
    <property type="protein sequence ID" value="VDL60332.1"/>
    <property type="molecule type" value="Genomic_DNA"/>
</dbReference>
<feature type="compositionally biased region" description="Polar residues" evidence="6">
    <location>
        <begin position="71"/>
        <end position="90"/>
    </location>
</feature>
<feature type="compositionally biased region" description="Polar residues" evidence="6">
    <location>
        <begin position="293"/>
        <end position="304"/>
    </location>
</feature>
<dbReference type="InterPro" id="IPR008380">
    <property type="entry name" value="HAD-SF_hydro_IG_5-nucl"/>
</dbReference>
<evidence type="ECO:0000256" key="5">
    <source>
        <dbReference type="SAM" id="Coils"/>
    </source>
</evidence>
<dbReference type="InterPro" id="IPR036412">
    <property type="entry name" value="HAD-like_sf"/>
</dbReference>
<dbReference type="Gene3D" id="3.40.50.1000">
    <property type="entry name" value="HAD superfamily/HAD-like"/>
    <property type="match status" value="1"/>
</dbReference>
<accession>A0A3P6ZI48</accession>
<evidence type="ECO:0000313" key="7">
    <source>
        <dbReference type="EMBL" id="VDL60332.1"/>
    </source>
</evidence>
<dbReference type="InterPro" id="IPR023214">
    <property type="entry name" value="HAD_sf"/>
</dbReference>
<evidence type="ECO:0000256" key="3">
    <source>
        <dbReference type="ARBA" id="ARBA00022801"/>
    </source>
</evidence>
<evidence type="ECO:0000256" key="4">
    <source>
        <dbReference type="ARBA" id="ARBA00022842"/>
    </source>
</evidence>
<reference evidence="7 8" key="1">
    <citation type="submission" date="2018-11" db="EMBL/GenBank/DDBJ databases">
        <authorList>
            <consortium name="Pathogen Informatics"/>
        </authorList>
    </citation>
    <scope>NUCLEOTIDE SEQUENCE [LARGE SCALE GENOMIC DNA]</scope>
</reference>
<dbReference type="SUPFAM" id="SSF56784">
    <property type="entry name" value="HAD-like"/>
    <property type="match status" value="1"/>
</dbReference>
<feature type="region of interest" description="Disordered" evidence="6">
    <location>
        <begin position="1"/>
        <end position="90"/>
    </location>
</feature>
<keyword evidence="2" id="KW-0479">Metal-binding</keyword>
<dbReference type="GO" id="GO:0008253">
    <property type="term" value="F:5'-nucleotidase activity"/>
    <property type="evidence" value="ECO:0007669"/>
    <property type="project" value="TreeGrafter"/>
</dbReference>
<dbReference type="PANTHER" id="PTHR12103:SF12">
    <property type="entry name" value="FI20020P1"/>
    <property type="match status" value="1"/>
</dbReference>
<evidence type="ECO:0000256" key="1">
    <source>
        <dbReference type="ARBA" id="ARBA00009589"/>
    </source>
</evidence>
<dbReference type="Pfam" id="PF05761">
    <property type="entry name" value="5_nucleotid"/>
    <property type="match status" value="1"/>
</dbReference>
<dbReference type="GO" id="GO:0046872">
    <property type="term" value="F:metal ion binding"/>
    <property type="evidence" value="ECO:0007669"/>
    <property type="project" value="UniProtKB-KW"/>
</dbReference>
<feature type="region of interest" description="Disordered" evidence="6">
    <location>
        <begin position="1221"/>
        <end position="1243"/>
    </location>
</feature>
<evidence type="ECO:0000313" key="8">
    <source>
        <dbReference type="Proteomes" id="UP000274504"/>
    </source>
</evidence>
<feature type="coiled-coil region" evidence="5">
    <location>
        <begin position="773"/>
        <end position="866"/>
    </location>
</feature>
<keyword evidence="3" id="KW-0378">Hydrolase</keyword>
<sequence>MHDLVQRGMANATEGNQVRPKIKKILHENTSNGGESSSTAESPARNGGEGRRHHGGPRRDISYDDGESHSTADGATESTSNSLRSCLSGGSTSSLPFAHLQEAEYQQQLQDATTGPVSSQKPTTTGSSATKDHSSSRRGTTANSYYENAPATCIDAGTRGEGTCKGADATSSATATDQYHYGVAVGQQEQFGEPFEGGQAVGDRFAGGGQRGSKDISLDKAGIAGYKATKSKKKAKDLGRIVTENATNSGNRESIRAGQLSGEMQLAVDSSYANILPGGGGGNIAIPTSASTSQLPLEQPSTTHLPFPEPPAFPPTQKTSTPSPWGGLLPQVDSAPPLDATAVTNVATSAAAATNLTPIPQPISAQHRRQLIRPSMRPKQQQQTIQQQNFPTLKTQRMMCAAPSISIVPSESGVGSAVIVGGANGSQSDVAASVGGNEGVRLDDIYSFSAIKRLCSRHMKKLQQEQDRLKEIENAKMVELNHEYDNFITAKKKCVCRMQEQHENSLDRALKRTNEEEARFVRELEARAKEELKSKRRIEFPLGSGSNSPYNDLHTPDLNQMYKQVMNENNVRLCKWRYEKLKARYELQMKQFDERKKLENEVLKDKSCMLLSHHAQVEAIELANLRAKHALQSRHLEEKCAFFDAEQRRFEEFQFAEFEKEARHRRKVLAKELKVRTTEIYAYSNIAVLSAYIQGFFLLVSKHYEETLRPQNKVTGWFLNRKKISASSKSPIPSSQHHNQPGSPIGDKNKSPHNSPLPSSPGETKAALEEYRRQRTETLEEELTRDRAKLNERMRQLREQMHNYQDRLARDFRAQRDQEDAELRSRIKTRADKLEEAIEKNKSTVMEEHNQEERKIEIDYASLQRRLESDCQFLGVDFQAVQFCAETGLSRGVRSIESHVLFTIFRLLLSPNYFAQHPTITLNDGAKMHYQGVKFKVASSFRYNEGDPRKETLAYSKATFACVLKRTHHCPSFFRVEVRKGVLQVVERAMEHNHCRIAGDPLPVVDLTEQFDAHFKNAKLMSFNDVMAKVRAFEEATGSGFRVGRSDLFKPGEPERDQFRYRRITYECVHFGQRKSATAAGARLMHDLNGSASSRSPTARLGCMAKFDVRYSPQGFKITAVVMKHNHKVSPSSLSGFAVGKLSRRKCTQYQQRHCTEDDEIRSVSAMRTVKQLRTIHSMKRKPATEKARFSASQFAVGANNRAPQPYWMTNPATLLSKTLTSERPSKKSGEGGVEASSPELNQSERRLLLSGKMQRILEKACHGDSKRFQQCCGVMDKLEREWAREDAMEMMMLSVLRSSPCIIMASFRCTSISTTFNNVDRSTPLEILRKKNERVDVEFPHLPEAERFHRKYANFEEIVKDVPVMKCVNVDAIFANREVRLSELDVYGFDYDYTLVNYTDGLADFIFDTTIDMLVSKWKYPCELKNIKYDPNFLIRGLHYDIITGFLMKVDAYRNIQPGTVYKGLKPVPADVVQANYNGLYIPAGLVRGSVATPEHKMTQMMDFFDLPAAYAVCSVIEYFDQSGIVYQPECIYTDVKQAIEYIHGSGLLYRTICADLKSYIKPNPQLRDLLIHLASHAKSLFLISNSGADFMQVENLCTSKAYLLDANAICRKLRFILLVYRSKGMRYVVGNGWERFFDVIIVRANKPDFFRSNSAPFRAVDESGAFESWAESTKLERGHLYQGGNLNLLNKLKGWQVQRVLYFGDHVYSDLADASNQWGWATAAVIPELENELALINTQEYQRNLHRLVFLEELLIENQMCRTAVGQAILNSWRRERDQLRQESKECFNPRFGSVFRSFHNYSYFAQRLGLYASMYTSTVTNLLQLPINHICYPRRALLPHEPH</sequence>
<dbReference type="OrthoDB" id="409330at2759"/>
<keyword evidence="5" id="KW-0175">Coiled coil</keyword>
<feature type="compositionally biased region" description="Basic and acidic residues" evidence="6">
    <location>
        <begin position="57"/>
        <end position="70"/>
    </location>
</feature>
<evidence type="ECO:0000256" key="2">
    <source>
        <dbReference type="ARBA" id="ARBA00022723"/>
    </source>
</evidence>
<feature type="region of interest" description="Disordered" evidence="6">
    <location>
        <begin position="293"/>
        <end position="323"/>
    </location>
</feature>
<feature type="compositionally biased region" description="Polar residues" evidence="6">
    <location>
        <begin position="28"/>
        <end position="41"/>
    </location>
</feature>
<dbReference type="PANTHER" id="PTHR12103">
    <property type="entry name" value="5'-NUCLEOTIDASE DOMAIN-CONTAINING"/>
    <property type="match status" value="1"/>
</dbReference>
<dbReference type="Proteomes" id="UP000274504">
    <property type="component" value="Unassembled WGS sequence"/>
</dbReference>
<gene>
    <name evidence="7" type="ORF">HDID_LOCUS8014</name>
</gene>
<feature type="region of interest" description="Disordered" evidence="6">
    <location>
        <begin position="106"/>
        <end position="143"/>
    </location>
</feature>
<protein>
    <submittedName>
        <fullName evidence="7">Uncharacterized protein</fullName>
    </submittedName>
</protein>
<comment type="similarity">
    <text evidence="1">Belongs to the 5'(3')-deoxyribonucleotidase family.</text>
</comment>
<evidence type="ECO:0000256" key="6">
    <source>
        <dbReference type="SAM" id="MobiDB-lite"/>
    </source>
</evidence>
<feature type="region of interest" description="Disordered" evidence="6">
    <location>
        <begin position="727"/>
        <end position="767"/>
    </location>
</feature>
<keyword evidence="4" id="KW-0460">Magnesium</keyword>
<name>A0A3P6ZI48_HYMDI</name>
<organism evidence="7 8">
    <name type="scientific">Hymenolepis diminuta</name>
    <name type="common">Rat tapeworm</name>
    <dbReference type="NCBI Taxonomy" id="6216"/>
    <lineage>
        <taxon>Eukaryota</taxon>
        <taxon>Metazoa</taxon>
        <taxon>Spiralia</taxon>
        <taxon>Lophotrochozoa</taxon>
        <taxon>Platyhelminthes</taxon>
        <taxon>Cestoda</taxon>
        <taxon>Eucestoda</taxon>
        <taxon>Cyclophyllidea</taxon>
        <taxon>Hymenolepididae</taxon>
        <taxon>Hymenolepis</taxon>
    </lineage>
</organism>
<proteinExistence type="inferred from homology"/>
<feature type="compositionally biased region" description="Polar residues" evidence="6">
    <location>
        <begin position="106"/>
        <end position="129"/>
    </location>
</feature>